<protein>
    <recommendedName>
        <fullName evidence="5">Fe/B12 periplasmic-binding domain-containing protein</fullName>
    </recommendedName>
</protein>
<dbReference type="InterPro" id="IPR002491">
    <property type="entry name" value="ABC_transptr_periplasmic_BD"/>
</dbReference>
<dbReference type="PROSITE" id="PS50983">
    <property type="entry name" value="FE_B12_PBP"/>
    <property type="match status" value="1"/>
</dbReference>
<reference evidence="6" key="1">
    <citation type="journal article" date="2015" name="Nature">
        <title>Complex archaea that bridge the gap between prokaryotes and eukaryotes.</title>
        <authorList>
            <person name="Spang A."/>
            <person name="Saw J.H."/>
            <person name="Jorgensen S.L."/>
            <person name="Zaremba-Niedzwiedzka K."/>
            <person name="Martijn J."/>
            <person name="Lind A.E."/>
            <person name="van Eijk R."/>
            <person name="Schleper C."/>
            <person name="Guy L."/>
            <person name="Ettema T.J."/>
        </authorList>
    </citation>
    <scope>NUCLEOTIDE SEQUENCE</scope>
</reference>
<dbReference type="AlphaFoldDB" id="A0A0F9T389"/>
<dbReference type="Gene3D" id="3.40.50.1980">
    <property type="entry name" value="Nitrogenase molybdenum iron protein domain"/>
    <property type="match status" value="2"/>
</dbReference>
<comment type="caution">
    <text evidence="6">The sequence shown here is derived from an EMBL/GenBank/DDBJ whole genome shotgun (WGS) entry which is preliminary data.</text>
</comment>
<keyword evidence="4" id="KW-1133">Transmembrane helix</keyword>
<gene>
    <name evidence="6" type="ORF">LCGC14_0778700</name>
</gene>
<dbReference type="InterPro" id="IPR051313">
    <property type="entry name" value="Bact_iron-sidero_bind"/>
</dbReference>
<keyword evidence="2" id="KW-0813">Transport</keyword>
<dbReference type="PANTHER" id="PTHR30532">
    <property type="entry name" value="IRON III DICITRATE-BINDING PERIPLASMIC PROTEIN"/>
    <property type="match status" value="1"/>
</dbReference>
<comment type="subcellular location">
    <subcellularLocation>
        <location evidence="1">Cell envelope</location>
    </subcellularLocation>
</comment>
<evidence type="ECO:0000256" key="2">
    <source>
        <dbReference type="ARBA" id="ARBA00022448"/>
    </source>
</evidence>
<evidence type="ECO:0000259" key="5">
    <source>
        <dbReference type="PROSITE" id="PS50983"/>
    </source>
</evidence>
<keyword evidence="4" id="KW-0812">Transmembrane</keyword>
<evidence type="ECO:0000256" key="4">
    <source>
        <dbReference type="SAM" id="Phobius"/>
    </source>
</evidence>
<dbReference type="GO" id="GO:0030288">
    <property type="term" value="C:outer membrane-bounded periplasmic space"/>
    <property type="evidence" value="ECO:0007669"/>
    <property type="project" value="TreeGrafter"/>
</dbReference>
<evidence type="ECO:0000256" key="1">
    <source>
        <dbReference type="ARBA" id="ARBA00004196"/>
    </source>
</evidence>
<evidence type="ECO:0000256" key="3">
    <source>
        <dbReference type="ARBA" id="ARBA00022729"/>
    </source>
</evidence>
<organism evidence="6">
    <name type="scientific">marine sediment metagenome</name>
    <dbReference type="NCBI Taxonomy" id="412755"/>
    <lineage>
        <taxon>unclassified sequences</taxon>
        <taxon>metagenomes</taxon>
        <taxon>ecological metagenomes</taxon>
    </lineage>
</organism>
<proteinExistence type="predicted"/>
<keyword evidence="4" id="KW-0472">Membrane</keyword>
<dbReference type="SUPFAM" id="SSF53807">
    <property type="entry name" value="Helical backbone' metal receptor"/>
    <property type="match status" value="1"/>
</dbReference>
<dbReference type="Pfam" id="PF01497">
    <property type="entry name" value="Peripla_BP_2"/>
    <property type="match status" value="1"/>
</dbReference>
<dbReference type="PANTHER" id="PTHR30532:SF1">
    <property type="entry name" value="IRON(3+)-HYDROXAMATE-BINDING PROTEIN FHUD"/>
    <property type="match status" value="1"/>
</dbReference>
<feature type="domain" description="Fe/B12 periplasmic-binding" evidence="5">
    <location>
        <begin position="65"/>
        <end position="320"/>
    </location>
</feature>
<evidence type="ECO:0000313" key="6">
    <source>
        <dbReference type="EMBL" id="KKN35938.1"/>
    </source>
</evidence>
<accession>A0A0F9T389</accession>
<keyword evidence="3" id="KW-0732">Signal</keyword>
<dbReference type="EMBL" id="LAZR01002000">
    <property type="protein sequence ID" value="KKN35938.1"/>
    <property type="molecule type" value="Genomic_DNA"/>
</dbReference>
<name>A0A0F9T389_9ZZZZ</name>
<feature type="transmembrane region" description="Helical" evidence="4">
    <location>
        <begin position="21"/>
        <end position="40"/>
    </location>
</feature>
<sequence length="328" mass="35955">MLSNAINADKERIRIKAGRGLWRRLLISITWVTVVFPVLAQAENSPVTLTDDRGKTIELTQPATRPAAISTFGADVARALGIQPVAITTFGLEGTPAYLGPEMNKIPSLGPRHQPNLERLSRIAPDLVFAIRRYTEKDGPQIEAIAPMVALDLITLQDSLHAVALAGDAFGRSQQAQQINEQFMTRLNSLAAQSPGGRTVAILTSGGETPFVYYDHFLTAALLERLHFDNVGGPPPNPDSGIPLGYRISLETLLTLNPDVIFLLPSNRQRGFTLNPVWPYLQAVKNDQVFEVGQHWKESAGPIARSLVLDDMTRLLFPDITPVKTSLR</sequence>